<evidence type="ECO:0000259" key="1">
    <source>
        <dbReference type="Pfam" id="PF01872"/>
    </source>
</evidence>
<dbReference type="InterPro" id="IPR024072">
    <property type="entry name" value="DHFR-like_dom_sf"/>
</dbReference>
<accession>A0A1C3UZL0</accession>
<dbReference type="Pfam" id="PF01872">
    <property type="entry name" value="RibD_C"/>
    <property type="match status" value="1"/>
</dbReference>
<feature type="domain" description="Bacterial bifunctional deaminase-reductase C-terminal" evidence="1">
    <location>
        <begin position="9"/>
        <end position="100"/>
    </location>
</feature>
<keyword evidence="3" id="KW-1185">Reference proteome</keyword>
<dbReference type="GO" id="GO:0008703">
    <property type="term" value="F:5-amino-6-(5-phosphoribosylamino)uracil reductase activity"/>
    <property type="evidence" value="ECO:0007669"/>
    <property type="project" value="InterPro"/>
</dbReference>
<dbReference type="SUPFAM" id="SSF53597">
    <property type="entry name" value="Dihydrofolate reductase-like"/>
    <property type="match status" value="1"/>
</dbReference>
<organism evidence="2 3">
    <name type="scientific">Rhizobium miluonense</name>
    <dbReference type="NCBI Taxonomy" id="411945"/>
    <lineage>
        <taxon>Bacteria</taxon>
        <taxon>Pseudomonadati</taxon>
        <taxon>Pseudomonadota</taxon>
        <taxon>Alphaproteobacteria</taxon>
        <taxon>Hyphomicrobiales</taxon>
        <taxon>Rhizobiaceae</taxon>
        <taxon>Rhizobium/Agrobacterium group</taxon>
        <taxon>Rhizobium</taxon>
    </lineage>
</organism>
<dbReference type="Proteomes" id="UP000199435">
    <property type="component" value="Unassembled WGS sequence"/>
</dbReference>
<name>A0A1C3UZL0_9HYPH</name>
<dbReference type="AlphaFoldDB" id="A0A1C3UZL0"/>
<evidence type="ECO:0000313" key="2">
    <source>
        <dbReference type="EMBL" id="SCB20933.1"/>
    </source>
</evidence>
<dbReference type="EMBL" id="FMAH01000007">
    <property type="protein sequence ID" value="SCB20933.1"/>
    <property type="molecule type" value="Genomic_DNA"/>
</dbReference>
<protein>
    <submittedName>
        <fullName evidence="2">RibD C-terminal domain-containing protein</fullName>
    </submittedName>
</protein>
<dbReference type="InterPro" id="IPR002734">
    <property type="entry name" value="RibDG_C"/>
</dbReference>
<dbReference type="STRING" id="411945.GA0061102_100767"/>
<dbReference type="GO" id="GO:0009231">
    <property type="term" value="P:riboflavin biosynthetic process"/>
    <property type="evidence" value="ECO:0007669"/>
    <property type="project" value="InterPro"/>
</dbReference>
<proteinExistence type="predicted"/>
<evidence type="ECO:0000313" key="3">
    <source>
        <dbReference type="Proteomes" id="UP000199435"/>
    </source>
</evidence>
<reference evidence="3" key="1">
    <citation type="submission" date="2016-08" db="EMBL/GenBank/DDBJ databases">
        <authorList>
            <person name="Varghese N."/>
            <person name="Submissions Spin"/>
        </authorList>
    </citation>
    <scope>NUCLEOTIDE SEQUENCE [LARGE SCALE GENOMIC DNA]</scope>
    <source>
        <strain evidence="3">HAMBI 2971</strain>
    </source>
</reference>
<gene>
    <name evidence="2" type="ORF">GA0061102_100767</name>
</gene>
<sequence>MGYADQCVIVVTSRPIDDPKAPLIVRSDVDTLIAELRALNDGDVWMPAGGQLQMAFMERGALDEIEIYVMPELLGGGLPLFPLTGFRASPKLVSAKALDKSCVRLHYRMEPKNAAEVSFAGSVE</sequence>
<dbReference type="Gene3D" id="3.40.430.10">
    <property type="entry name" value="Dihydrofolate Reductase, subunit A"/>
    <property type="match status" value="1"/>
</dbReference>